<organism evidence="1 2">
    <name type="scientific">Phlebia brevispora</name>
    <dbReference type="NCBI Taxonomy" id="194682"/>
    <lineage>
        <taxon>Eukaryota</taxon>
        <taxon>Fungi</taxon>
        <taxon>Dikarya</taxon>
        <taxon>Basidiomycota</taxon>
        <taxon>Agaricomycotina</taxon>
        <taxon>Agaricomycetes</taxon>
        <taxon>Polyporales</taxon>
        <taxon>Meruliaceae</taxon>
        <taxon>Phlebia</taxon>
    </lineage>
</organism>
<protein>
    <submittedName>
        <fullName evidence="1">Uncharacterized protein</fullName>
    </submittedName>
</protein>
<comment type="caution">
    <text evidence="1">The sequence shown here is derived from an EMBL/GenBank/DDBJ whole genome shotgun (WGS) entry which is preliminary data.</text>
</comment>
<accession>A0ACC1T4X8</accession>
<proteinExistence type="predicted"/>
<dbReference type="EMBL" id="JANHOG010000583">
    <property type="protein sequence ID" value="KAJ3553061.1"/>
    <property type="molecule type" value="Genomic_DNA"/>
</dbReference>
<keyword evidence="2" id="KW-1185">Reference proteome</keyword>
<evidence type="ECO:0000313" key="2">
    <source>
        <dbReference type="Proteomes" id="UP001148662"/>
    </source>
</evidence>
<gene>
    <name evidence="1" type="ORF">NM688_g3814</name>
</gene>
<reference evidence="1" key="1">
    <citation type="submission" date="2022-07" db="EMBL/GenBank/DDBJ databases">
        <title>Genome Sequence of Phlebia brevispora.</title>
        <authorList>
            <person name="Buettner E."/>
        </authorList>
    </citation>
    <scope>NUCLEOTIDE SEQUENCE</scope>
    <source>
        <strain evidence="1">MPL23</strain>
    </source>
</reference>
<name>A0ACC1T4X8_9APHY</name>
<evidence type="ECO:0000313" key="1">
    <source>
        <dbReference type="EMBL" id="KAJ3553061.1"/>
    </source>
</evidence>
<dbReference type="Proteomes" id="UP001148662">
    <property type="component" value="Unassembled WGS sequence"/>
</dbReference>
<sequence>MDSFPVDVWHEIGVVLRREGDTQSLLAGTMLSHTSRAATLPILYRAVSFIARRQGDPFQPILYPFESNPVIAAHLRALTLHGRSRAVFTTCLMRHVLRLLPNLQEWHLDDVQWALCDVKHTHLQDTGETFELRYFGLHRIRHLAGDCTEILASLTRTDHLFLGRLSRTSANHAVGRSPCRRGRLVSPRLPAIPNHAQAR</sequence>